<dbReference type="OrthoDB" id="1523598at2"/>
<keyword evidence="1" id="KW-0472">Membrane</keyword>
<keyword evidence="1" id="KW-0812">Transmembrane</keyword>
<protein>
    <recommendedName>
        <fullName evidence="2">Peptidoglycan binding-like domain-containing protein</fullName>
    </recommendedName>
</protein>
<dbReference type="SUPFAM" id="SSF47090">
    <property type="entry name" value="PGBD-like"/>
    <property type="match status" value="1"/>
</dbReference>
<dbReference type="InterPro" id="IPR036366">
    <property type="entry name" value="PGBDSf"/>
</dbReference>
<sequence>MIVNLRYCIFFVLLEFYGVGFASGYNPVTQQAQTNLTAQGFNPGVLNGLVNSDTFAAIYAFQEKSGLPKSGKLDVATLQKLAITLSEETTPAVENWQSLSTQADIDLLIKDAYADYVAYAPGVNLNIPGQAILTAMNQSADAFGSRRLGQPMHTIHGYKMMSNCLKNPYANIHWSDLTLHYYCQMSLPRDCYTSALLGELSGGVKLSRTNAYVGCANGELAKSAKFAWVIKNQALVFQYVMFAQTHAFNHMQEQAIINTFYGVEHPNDPVECRLKRPRRANDPLDGSHCLTNKVMLEQLVGIGI</sequence>
<proteinExistence type="predicted"/>
<accession>A0A1R4GYY9</accession>
<evidence type="ECO:0000313" key="3">
    <source>
        <dbReference type="EMBL" id="SJM89207.1"/>
    </source>
</evidence>
<evidence type="ECO:0000256" key="1">
    <source>
        <dbReference type="SAM" id="Phobius"/>
    </source>
</evidence>
<dbReference type="RefSeq" id="WP_087142030.1">
    <property type="nucleotide sequence ID" value="NZ_FUKI01000002.1"/>
</dbReference>
<evidence type="ECO:0000313" key="4">
    <source>
        <dbReference type="Proteomes" id="UP000195667"/>
    </source>
</evidence>
<dbReference type="InterPro" id="IPR002477">
    <property type="entry name" value="Peptidoglycan-bd-like"/>
</dbReference>
<feature type="domain" description="Peptidoglycan binding-like" evidence="2">
    <location>
        <begin position="30"/>
        <end position="81"/>
    </location>
</feature>
<evidence type="ECO:0000259" key="2">
    <source>
        <dbReference type="Pfam" id="PF01471"/>
    </source>
</evidence>
<organism evidence="3 4">
    <name type="scientific">Crenothrix polyspora</name>
    <dbReference type="NCBI Taxonomy" id="360316"/>
    <lineage>
        <taxon>Bacteria</taxon>
        <taxon>Pseudomonadati</taxon>
        <taxon>Pseudomonadota</taxon>
        <taxon>Gammaproteobacteria</taxon>
        <taxon>Methylococcales</taxon>
        <taxon>Crenotrichaceae</taxon>
        <taxon>Crenothrix</taxon>
    </lineage>
</organism>
<dbReference type="Pfam" id="PF01471">
    <property type="entry name" value="PG_binding_1"/>
    <property type="match status" value="1"/>
</dbReference>
<dbReference type="Gene3D" id="1.10.101.10">
    <property type="entry name" value="PGBD-like superfamily/PGBD"/>
    <property type="match status" value="1"/>
</dbReference>
<gene>
    <name evidence="3" type="ORF">CRENPOLYSF1_100071</name>
</gene>
<dbReference type="InterPro" id="IPR036365">
    <property type="entry name" value="PGBD-like_sf"/>
</dbReference>
<dbReference type="AlphaFoldDB" id="A0A1R4GYY9"/>
<keyword evidence="4" id="KW-1185">Reference proteome</keyword>
<feature type="transmembrane region" description="Helical" evidence="1">
    <location>
        <begin position="7"/>
        <end position="25"/>
    </location>
</feature>
<name>A0A1R4GYY9_9GAMM</name>
<dbReference type="EMBL" id="FUKI01000002">
    <property type="protein sequence ID" value="SJM89207.1"/>
    <property type="molecule type" value="Genomic_DNA"/>
</dbReference>
<keyword evidence="1" id="KW-1133">Transmembrane helix</keyword>
<dbReference type="Proteomes" id="UP000195667">
    <property type="component" value="Unassembled WGS sequence"/>
</dbReference>
<reference evidence="4" key="1">
    <citation type="submission" date="2017-02" db="EMBL/GenBank/DDBJ databases">
        <authorList>
            <person name="Daims H."/>
        </authorList>
    </citation>
    <scope>NUCLEOTIDE SEQUENCE [LARGE SCALE GENOMIC DNA]</scope>
</reference>